<dbReference type="Proteomes" id="UP000664859">
    <property type="component" value="Unassembled WGS sequence"/>
</dbReference>
<keyword evidence="2" id="KW-1185">Reference proteome</keyword>
<evidence type="ECO:0000313" key="1">
    <source>
        <dbReference type="EMBL" id="KAG5177133.1"/>
    </source>
</evidence>
<protein>
    <submittedName>
        <fullName evidence="1">Uncharacterized protein</fullName>
    </submittedName>
</protein>
<evidence type="ECO:0000313" key="2">
    <source>
        <dbReference type="Proteomes" id="UP000664859"/>
    </source>
</evidence>
<comment type="caution">
    <text evidence="1">The sequence shown here is derived from an EMBL/GenBank/DDBJ whole genome shotgun (WGS) entry which is preliminary data.</text>
</comment>
<dbReference type="EMBL" id="JAFCMP010000529">
    <property type="protein sequence ID" value="KAG5177133.1"/>
    <property type="molecule type" value="Genomic_DNA"/>
</dbReference>
<gene>
    <name evidence="1" type="ORF">JKP88DRAFT_249044</name>
</gene>
<dbReference type="AlphaFoldDB" id="A0A835YMD7"/>
<reference evidence="1" key="1">
    <citation type="submission" date="2021-02" db="EMBL/GenBank/DDBJ databases">
        <title>First Annotated Genome of the Yellow-green Alga Tribonema minus.</title>
        <authorList>
            <person name="Mahan K.M."/>
        </authorList>
    </citation>
    <scope>NUCLEOTIDE SEQUENCE</scope>
    <source>
        <strain evidence="1">UTEX B ZZ1240</strain>
    </source>
</reference>
<proteinExistence type="predicted"/>
<name>A0A835YMD7_9STRA</name>
<organism evidence="1 2">
    <name type="scientific">Tribonema minus</name>
    <dbReference type="NCBI Taxonomy" id="303371"/>
    <lineage>
        <taxon>Eukaryota</taxon>
        <taxon>Sar</taxon>
        <taxon>Stramenopiles</taxon>
        <taxon>Ochrophyta</taxon>
        <taxon>PX clade</taxon>
        <taxon>Xanthophyceae</taxon>
        <taxon>Tribonematales</taxon>
        <taxon>Tribonemataceae</taxon>
        <taxon>Tribonema</taxon>
    </lineage>
</organism>
<sequence>MLQLATRAYALLPWRAASHWRRMPTLPSLECGSGAHNVARIAIAHARQRAWYASLRTQHATACSGNAPLPTHGGTPAYNLKSLPTHGGVPGYASLHAQQHAAACGGDASLPTHGGAPAYASLRMMHAAACSRASARCRPSHFVATRTRTAAHTRRRVNVSLRTQYVAARLHAAAPGI</sequence>
<accession>A0A835YMD7</accession>